<keyword evidence="5" id="KW-1185">Reference proteome</keyword>
<dbReference type="GO" id="GO:0004553">
    <property type="term" value="F:hydrolase activity, hydrolyzing O-glycosyl compounds"/>
    <property type="evidence" value="ECO:0007669"/>
    <property type="project" value="InterPro"/>
</dbReference>
<dbReference type="OrthoDB" id="9779211at2"/>
<dbReference type="RefSeq" id="WP_114464367.1">
    <property type="nucleotide sequence ID" value="NZ_QPIW01000041.1"/>
</dbReference>
<gene>
    <name evidence="4" type="ORF">DVG78_28255</name>
</gene>
<keyword evidence="3" id="KW-0732">Signal</keyword>
<comment type="caution">
    <text evidence="4">The sequence shown here is derived from an EMBL/GenBank/DDBJ whole genome shotgun (WGS) entry which is preliminary data.</text>
</comment>
<evidence type="ECO:0000313" key="5">
    <source>
        <dbReference type="Proteomes" id="UP000253141"/>
    </source>
</evidence>
<dbReference type="Proteomes" id="UP000253141">
    <property type="component" value="Unassembled WGS sequence"/>
</dbReference>
<feature type="signal peptide" evidence="3">
    <location>
        <begin position="1"/>
        <end position="17"/>
    </location>
</feature>
<evidence type="ECO:0000256" key="2">
    <source>
        <dbReference type="ARBA" id="ARBA00023295"/>
    </source>
</evidence>
<proteinExistence type="predicted"/>
<keyword evidence="1" id="KW-0378">Hydrolase</keyword>
<dbReference type="GO" id="GO:0005975">
    <property type="term" value="P:carbohydrate metabolic process"/>
    <property type="evidence" value="ECO:0007669"/>
    <property type="project" value="InterPro"/>
</dbReference>
<feature type="chain" id="PRO_5016944709" evidence="3">
    <location>
        <begin position="18"/>
        <end position="686"/>
    </location>
</feature>
<dbReference type="Pfam" id="PF02065">
    <property type="entry name" value="Melibiase"/>
    <property type="match status" value="1"/>
</dbReference>
<dbReference type="AlphaFoldDB" id="A0A369I2N3"/>
<reference evidence="4 5" key="1">
    <citation type="submission" date="2018-07" db="EMBL/GenBank/DDBJ databases">
        <title>Genome analysis of Runella aurantiaca.</title>
        <authorList>
            <person name="Yang X."/>
        </authorList>
    </citation>
    <scope>NUCLEOTIDE SEQUENCE [LARGE SCALE GENOMIC DNA]</scope>
    <source>
        <strain evidence="4 5">YX9</strain>
    </source>
</reference>
<organism evidence="4 5">
    <name type="scientific">Runella aurantiaca</name>
    <dbReference type="NCBI Taxonomy" id="2282308"/>
    <lineage>
        <taxon>Bacteria</taxon>
        <taxon>Pseudomonadati</taxon>
        <taxon>Bacteroidota</taxon>
        <taxon>Cytophagia</taxon>
        <taxon>Cytophagales</taxon>
        <taxon>Spirosomataceae</taxon>
        <taxon>Runella</taxon>
    </lineage>
</organism>
<evidence type="ECO:0000256" key="3">
    <source>
        <dbReference type="SAM" id="SignalP"/>
    </source>
</evidence>
<name>A0A369I2N3_9BACT</name>
<dbReference type="EMBL" id="QPIW01000041">
    <property type="protein sequence ID" value="RDB02515.1"/>
    <property type="molecule type" value="Genomic_DNA"/>
</dbReference>
<protein>
    <submittedName>
        <fullName evidence="4">Alpha-galactosidase</fullName>
    </submittedName>
</protein>
<dbReference type="SUPFAM" id="SSF51445">
    <property type="entry name" value="(Trans)glycosidases"/>
    <property type="match status" value="1"/>
</dbReference>
<dbReference type="InterPro" id="IPR013785">
    <property type="entry name" value="Aldolase_TIM"/>
</dbReference>
<sequence>MRNLVVLCFMISTGLMAQGVNTCRAELKNDTLIVENQLIERKYFWNGGNLITCSLTDKTSGKVWKTTTKKADLDFPGQSEVGEKAQFSVKIVPENAVAPAHLEAEITYTLDRLEIKRVLRLYPNCAVIACDLYYRGSTIAFWLQPGINLADMVNLEQLISNNTVTNAPVIEKLELPGKHWQLSTVEFSDITDRFNNLVHKEESISYRPNLYRGNLLFAHDKVSDEGIFILKEAPTSNVQLAYPGGDFLTEFGTFRVIGAGLNPTDLHPTEWRRGYGYVTGVYSGDELNRYKALRLYQRNLRTHKLGRDEMVLMNTWGDRGQDTRVREQFALAELEAGAKLGITHFQLDDGWQSGRSSNSALKGGSLNNIWDNKNYWEPHPEKFPNGLTPVLKRAKELEIEVCLWFNPSKDNSNQYWEKDADALIGLYQKYGIRTFKIDGVNLPDKLAEVNFRKFLDKVSLNTNHNVVFNLDVTAARRGGYHYFNEYGNIFLENRYTDWTNYYPYTTLRNLWMLSKYVPAQNLQIEFLNKWRNVDKYPTNDPFAPKNYSFDYLFAITMFAQPLAWFEGTGLPEEAFATGKLIKTYLQHNTKIHAGQIFPIGNEPNGKQWTGFQSIGNVKEGYILVFREDNGAVKSSVKTWFSAGQRVTFTAVAGSGKSFEGQVLYGGYVEFELPLKNSFALYKYVVK</sequence>
<evidence type="ECO:0000313" key="4">
    <source>
        <dbReference type="EMBL" id="RDB02515.1"/>
    </source>
</evidence>
<evidence type="ECO:0000256" key="1">
    <source>
        <dbReference type="ARBA" id="ARBA00022801"/>
    </source>
</evidence>
<dbReference type="Gene3D" id="3.20.20.70">
    <property type="entry name" value="Aldolase class I"/>
    <property type="match status" value="1"/>
</dbReference>
<accession>A0A369I2N3</accession>
<keyword evidence="2" id="KW-0326">Glycosidase</keyword>
<dbReference type="InterPro" id="IPR000111">
    <property type="entry name" value="Glyco_hydro_27/36_CS"/>
</dbReference>
<dbReference type="InterPro" id="IPR017853">
    <property type="entry name" value="GH"/>
</dbReference>
<dbReference type="PROSITE" id="PS00512">
    <property type="entry name" value="ALPHA_GALACTOSIDASE"/>
    <property type="match status" value="1"/>
</dbReference>